<protein>
    <recommendedName>
        <fullName evidence="1">Transposase DDE domain-containing protein</fullName>
    </recommendedName>
</protein>
<evidence type="ECO:0000313" key="2">
    <source>
        <dbReference type="EMBL" id="CDQ08597.1"/>
    </source>
</evidence>
<evidence type="ECO:0000259" key="1">
    <source>
        <dbReference type="Pfam" id="PF13701"/>
    </source>
</evidence>
<comment type="caution">
    <text evidence="2">The sequence shown here is derived from an EMBL/GenBank/DDBJ whole genome shotgun (WGS) entry which is preliminary data.</text>
</comment>
<organism evidence="2">
    <name type="scientific">Acidithiobacillus ferrivorans</name>
    <dbReference type="NCBI Taxonomy" id="160808"/>
    <lineage>
        <taxon>Bacteria</taxon>
        <taxon>Pseudomonadati</taxon>
        <taxon>Pseudomonadota</taxon>
        <taxon>Acidithiobacillia</taxon>
        <taxon>Acidithiobacillales</taxon>
        <taxon>Acidithiobacillaceae</taxon>
        <taxon>Acidithiobacillus</taxon>
    </lineage>
</organism>
<reference evidence="2" key="1">
    <citation type="submission" date="2014-03" db="EMBL/GenBank/DDBJ databases">
        <authorList>
            <person name="Genoscope - CEA"/>
        </authorList>
    </citation>
    <scope>NUCLEOTIDE SEQUENCE [LARGE SCALE GENOMIC DNA]</scope>
    <source>
        <strain evidence="2">CF27</strain>
    </source>
</reference>
<accession>A0A060UIQ5</accession>
<dbReference type="EMBL" id="CCCS020000002">
    <property type="protein sequence ID" value="CDQ08597.1"/>
    <property type="molecule type" value="Genomic_DNA"/>
</dbReference>
<dbReference type="Pfam" id="PF13701">
    <property type="entry name" value="DDE_Tnp_1_4"/>
    <property type="match status" value="1"/>
</dbReference>
<dbReference type="AlphaFoldDB" id="A0A060UIQ5"/>
<name>A0A060UIQ5_9PROT</name>
<sequence length="507" mass="57263">MGDDENRPQKAIPASIKAMVVDTLGGRVQVSWDPASAATPVGQLVFFAEFLEVSGLFDAWVEECPLIYNSPNAPKKRDVLGTWNLSILAGHRRYAHVTALRSDGVSPQILGMSKIVSEDALRRALGKIPEAEGTEWMRKHLFKSVAAACHTPWILDIDTTIKTLFGHQEGAEVGYNPHKPGRPSHAYHAYWMGNLRLLLDVEVTAGNTTASNHAQPGLNRVLDALSAEQRPYLVRGDCGFGNDAVIREMETRQQAYLFKLRQSPRVKRLLQRAFTRRDWMNAGQGWEGREDSIQLAGWQQSRRVVILRRLLKQNLIATQEQQGQLEFAFVDRRQTKVYEYAVLVTDLTESILGIAQLYRDRADAENGFDELKNQWGWGGYSTRDLARCRLSARAVGLIYNWWSWYTRLAFPESRREAITSRPLLLSAIGRSTKHAGQTQLYLTPMHAEQKKVERGIENIRRGLRAVRQTAERLLGHQPWDLLVRYIVAQITQSPWLPDGAIPALAGP</sequence>
<proteinExistence type="predicted"/>
<reference evidence="2" key="2">
    <citation type="submission" date="2014-07" db="EMBL/GenBank/DDBJ databases">
        <title>Initial genome analysis of the psychrotolerant acidophile Acidithiobacillus ferrivorans CF27: insights into iron and sulfur oxidation pathways and into biofilm formation.</title>
        <authorList>
            <person name="Talla E."/>
            <person name="Hedrich S."/>
            <person name="Mangenot S."/>
            <person name="Ji B."/>
            <person name="Johnson D.B."/>
            <person name="Barbe V."/>
            <person name="Bonnefoy V."/>
        </authorList>
    </citation>
    <scope>NUCLEOTIDE SEQUENCE [LARGE SCALE GENOMIC DNA]</scope>
    <source>
        <strain evidence="2">CF27</strain>
    </source>
</reference>
<dbReference type="InterPro" id="IPR025668">
    <property type="entry name" value="Tnp_DDE_dom"/>
</dbReference>
<gene>
    <name evidence="2" type="ORF">AFERRI_100032</name>
</gene>
<feature type="domain" description="Transposase DDE" evidence="1">
    <location>
        <begin position="83"/>
        <end position="461"/>
    </location>
</feature>
<dbReference type="RefSeq" id="WP_231550993.1">
    <property type="nucleotide sequence ID" value="NZ_CCCS020000002.1"/>
</dbReference>